<proteinExistence type="predicted"/>
<evidence type="ECO:0000313" key="1">
    <source>
        <dbReference type="EMBL" id="BAT84604.1"/>
    </source>
</evidence>
<feature type="non-terminal residue" evidence="1">
    <location>
        <position position="1"/>
    </location>
</feature>
<name>A0A0S3RVJ5_PHAAN</name>
<sequence>LPFTVPRNRTFPQLLKIVAICNSFSESYSLTSNNNLKNPQFSHNKYFCKDYDLADFKYSTSFSRIAVVQPLPPNHLSRVSDLGT</sequence>
<dbReference type="EMBL" id="AP015037">
    <property type="protein sequence ID" value="BAT84604.1"/>
    <property type="molecule type" value="Genomic_DNA"/>
</dbReference>
<evidence type="ECO:0000313" key="2">
    <source>
        <dbReference type="Proteomes" id="UP000291084"/>
    </source>
</evidence>
<gene>
    <name evidence="1" type="primary">Vigan.04G202200</name>
    <name evidence="1" type="ORF">VIGAN_04202200</name>
</gene>
<keyword evidence="2" id="KW-1185">Reference proteome</keyword>
<accession>A0A0S3RVJ5</accession>
<organism evidence="1 2">
    <name type="scientific">Vigna angularis var. angularis</name>
    <dbReference type="NCBI Taxonomy" id="157739"/>
    <lineage>
        <taxon>Eukaryota</taxon>
        <taxon>Viridiplantae</taxon>
        <taxon>Streptophyta</taxon>
        <taxon>Embryophyta</taxon>
        <taxon>Tracheophyta</taxon>
        <taxon>Spermatophyta</taxon>
        <taxon>Magnoliopsida</taxon>
        <taxon>eudicotyledons</taxon>
        <taxon>Gunneridae</taxon>
        <taxon>Pentapetalae</taxon>
        <taxon>rosids</taxon>
        <taxon>fabids</taxon>
        <taxon>Fabales</taxon>
        <taxon>Fabaceae</taxon>
        <taxon>Papilionoideae</taxon>
        <taxon>50 kb inversion clade</taxon>
        <taxon>NPAAA clade</taxon>
        <taxon>indigoferoid/millettioid clade</taxon>
        <taxon>Phaseoleae</taxon>
        <taxon>Vigna</taxon>
    </lineage>
</organism>
<reference evidence="1 2" key="1">
    <citation type="journal article" date="2015" name="Sci. Rep.">
        <title>The power of single molecule real-time sequencing technology in the de novo assembly of a eukaryotic genome.</title>
        <authorList>
            <person name="Sakai H."/>
            <person name="Naito K."/>
            <person name="Ogiso-Tanaka E."/>
            <person name="Takahashi Y."/>
            <person name="Iseki K."/>
            <person name="Muto C."/>
            <person name="Satou K."/>
            <person name="Teruya K."/>
            <person name="Shiroma A."/>
            <person name="Shimoji M."/>
            <person name="Hirano T."/>
            <person name="Itoh T."/>
            <person name="Kaga A."/>
            <person name="Tomooka N."/>
        </authorList>
    </citation>
    <scope>NUCLEOTIDE SEQUENCE [LARGE SCALE GENOMIC DNA]</scope>
    <source>
        <strain evidence="2">cv. Shumari</strain>
    </source>
</reference>
<dbReference type="Proteomes" id="UP000291084">
    <property type="component" value="Chromosome 4"/>
</dbReference>
<dbReference type="AlphaFoldDB" id="A0A0S3RVJ5"/>
<protein>
    <submittedName>
        <fullName evidence="1">Uncharacterized protein</fullName>
    </submittedName>
</protein>